<dbReference type="GO" id="GO:0009055">
    <property type="term" value="F:electron transfer activity"/>
    <property type="evidence" value="ECO:0007669"/>
    <property type="project" value="InterPro"/>
</dbReference>
<accession>A0A1T2KZH4</accession>
<dbReference type="RefSeq" id="WP_078485116.1">
    <property type="nucleotide sequence ID" value="NZ_MPRL01000111.1"/>
</dbReference>
<keyword evidence="6" id="KW-0997">Cell inner membrane</keyword>
<dbReference type="InterPro" id="IPR010209">
    <property type="entry name" value="Ion_transpt_RnfG/RsxG"/>
</dbReference>
<comment type="subunit">
    <text evidence="6">The complex is composed of six subunits: RnfA, RnfB, RnfC, RnfD, RnfE and RnfG.</text>
</comment>
<evidence type="ECO:0000256" key="5">
    <source>
        <dbReference type="ARBA" id="ARBA00022982"/>
    </source>
</evidence>
<comment type="subcellular location">
    <subcellularLocation>
        <location evidence="6">Cell inner membrane</location>
        <topology evidence="6">Single-pass membrane protein</topology>
    </subcellularLocation>
</comment>
<keyword evidence="4 6" id="KW-0288">FMN</keyword>
<name>A0A1T2KZH4_9GAMM</name>
<dbReference type="GO" id="GO:0010181">
    <property type="term" value="F:FMN binding"/>
    <property type="evidence" value="ECO:0007669"/>
    <property type="project" value="InterPro"/>
</dbReference>
<comment type="caution">
    <text evidence="9">The sequence shown here is derived from an EMBL/GenBank/DDBJ whole genome shotgun (WGS) entry which is preliminary data.</text>
</comment>
<dbReference type="PIRSF" id="PIRSF006091">
    <property type="entry name" value="E_trnsport_RnfG"/>
    <property type="match status" value="1"/>
</dbReference>
<keyword evidence="5 6" id="KW-0249">Electron transport</keyword>
<keyword evidence="6 7" id="KW-0812">Transmembrane</keyword>
<keyword evidence="6 7" id="KW-1133">Transmembrane helix</keyword>
<organism evidence="9 10">
    <name type="scientific">Solemya pervernicosa gill symbiont</name>
    <dbReference type="NCBI Taxonomy" id="642797"/>
    <lineage>
        <taxon>Bacteria</taxon>
        <taxon>Pseudomonadati</taxon>
        <taxon>Pseudomonadota</taxon>
        <taxon>Gammaproteobacteria</taxon>
        <taxon>sulfur-oxidizing symbionts</taxon>
    </lineage>
</organism>
<dbReference type="PANTHER" id="PTHR36118">
    <property type="entry name" value="ION-TRANSLOCATING OXIDOREDUCTASE COMPLEX SUBUNIT G"/>
    <property type="match status" value="1"/>
</dbReference>
<keyword evidence="1 6" id="KW-0813">Transport</keyword>
<dbReference type="InterPro" id="IPR007329">
    <property type="entry name" value="FMN-bd"/>
</dbReference>
<dbReference type="EMBL" id="MPRL01000111">
    <property type="protein sequence ID" value="OOZ38247.1"/>
    <property type="molecule type" value="Genomic_DNA"/>
</dbReference>
<dbReference type="OrthoDB" id="9794010at2"/>
<proteinExistence type="inferred from homology"/>
<evidence type="ECO:0000256" key="3">
    <source>
        <dbReference type="ARBA" id="ARBA00022630"/>
    </source>
</evidence>
<dbReference type="SMART" id="SM00900">
    <property type="entry name" value="FMN_bind"/>
    <property type="match status" value="1"/>
</dbReference>
<feature type="transmembrane region" description="Helical" evidence="7">
    <location>
        <begin position="21"/>
        <end position="40"/>
    </location>
</feature>
<evidence type="ECO:0000256" key="7">
    <source>
        <dbReference type="SAM" id="Phobius"/>
    </source>
</evidence>
<evidence type="ECO:0000313" key="9">
    <source>
        <dbReference type="EMBL" id="OOZ38247.1"/>
    </source>
</evidence>
<comment type="function">
    <text evidence="6">Part of a membrane-bound complex that couples electron transfer with translocation of ions across the membrane.</text>
</comment>
<dbReference type="EC" id="7.-.-.-" evidence="6"/>
<keyword evidence="6" id="KW-1003">Cell membrane</keyword>
<evidence type="ECO:0000256" key="2">
    <source>
        <dbReference type="ARBA" id="ARBA00022553"/>
    </source>
</evidence>
<dbReference type="PANTHER" id="PTHR36118:SF1">
    <property type="entry name" value="ION-TRANSLOCATING OXIDOREDUCTASE COMPLEX SUBUNIT G"/>
    <property type="match status" value="1"/>
</dbReference>
<dbReference type="Proteomes" id="UP000191110">
    <property type="component" value="Unassembled WGS sequence"/>
</dbReference>
<protein>
    <recommendedName>
        <fullName evidence="6">Ion-translocating oxidoreductase complex subunit G</fullName>
        <ecNumber evidence="6">7.-.-.-</ecNumber>
    </recommendedName>
    <alternativeName>
        <fullName evidence="6">Rnf electron transport complex subunit G</fullName>
    </alternativeName>
</protein>
<evidence type="ECO:0000256" key="1">
    <source>
        <dbReference type="ARBA" id="ARBA00022448"/>
    </source>
</evidence>
<dbReference type="HAMAP" id="MF_00479">
    <property type="entry name" value="RsxG_RnfG"/>
    <property type="match status" value="1"/>
</dbReference>
<keyword evidence="3 6" id="KW-0285">Flavoprotein</keyword>
<keyword evidence="6 7" id="KW-0472">Membrane</keyword>
<keyword evidence="6" id="KW-1278">Translocase</keyword>
<evidence type="ECO:0000259" key="8">
    <source>
        <dbReference type="SMART" id="SM00900"/>
    </source>
</evidence>
<dbReference type="Pfam" id="PF04205">
    <property type="entry name" value="FMN_bind"/>
    <property type="match status" value="1"/>
</dbReference>
<comment type="cofactor">
    <cofactor evidence="6">
        <name>FMN</name>
        <dbReference type="ChEBI" id="CHEBI:58210"/>
    </cofactor>
</comment>
<feature type="modified residue" description="FMN phosphoryl threonine" evidence="6">
    <location>
        <position position="192"/>
    </location>
</feature>
<evidence type="ECO:0000313" key="10">
    <source>
        <dbReference type="Proteomes" id="UP000191110"/>
    </source>
</evidence>
<keyword evidence="2 6" id="KW-0597">Phosphoprotein</keyword>
<keyword evidence="10" id="KW-1185">Reference proteome</keyword>
<dbReference type="GO" id="GO:0022900">
    <property type="term" value="P:electron transport chain"/>
    <property type="evidence" value="ECO:0007669"/>
    <property type="project" value="UniProtKB-UniRule"/>
</dbReference>
<comment type="similarity">
    <text evidence="6">Belongs to the RnfG family.</text>
</comment>
<feature type="domain" description="FMN-binding" evidence="8">
    <location>
        <begin position="107"/>
        <end position="209"/>
    </location>
</feature>
<dbReference type="GO" id="GO:0005886">
    <property type="term" value="C:plasma membrane"/>
    <property type="evidence" value="ECO:0007669"/>
    <property type="project" value="UniProtKB-SubCell"/>
</dbReference>
<gene>
    <name evidence="6" type="primary">rnfG</name>
    <name evidence="9" type="ORF">BOW53_16160</name>
</gene>
<dbReference type="AlphaFoldDB" id="A0A1T2KZH4"/>
<evidence type="ECO:0000256" key="4">
    <source>
        <dbReference type="ARBA" id="ARBA00022643"/>
    </source>
</evidence>
<evidence type="ECO:0000256" key="6">
    <source>
        <dbReference type="HAMAP-Rule" id="MF_00479"/>
    </source>
</evidence>
<sequence>MNGDQAIVEQQTDSGGKMIRTLGGIAMISGFLVVLVYQWTAPMIAENKRRAIEQAIFQVLPGAVSRKDFHLSESQLIAGEGDGVMIYAGFDAEGKLKGIAAEAAAQGYADVIQMLFGYDPACECITGIKILKSAETPGLGDKIFKDADFVANFNALEARLNSTATALANPITTVKHGTKSEPWQIDAISGATVSSVAIGKALDHSAQRLLPQLHIQWPTISGRREP</sequence>
<reference evidence="9 10" key="1">
    <citation type="submission" date="2016-11" db="EMBL/GenBank/DDBJ databases">
        <title>Mixed transmission modes and dynamic genome evolution in an obligate animal-bacterial symbiosis.</title>
        <authorList>
            <person name="Russell S.L."/>
            <person name="Corbett-Detig R.B."/>
            <person name="Cavanaugh C.M."/>
        </authorList>
    </citation>
    <scope>NUCLEOTIDE SEQUENCE [LARGE SCALE GENOMIC DNA]</scope>
    <source>
        <strain evidence="9">Sveles-Q1</strain>
    </source>
</reference>